<dbReference type="RefSeq" id="WP_272460172.1">
    <property type="nucleotide sequence ID" value="NZ_JAPFQL010000001.1"/>
</dbReference>
<dbReference type="InterPro" id="IPR020045">
    <property type="entry name" value="DNA_polI_H3TH"/>
</dbReference>
<reference evidence="8 9" key="1">
    <citation type="submission" date="2022-11" db="EMBL/GenBank/DDBJ databases">
        <title>Anaerobic phenanthrene biodegradation by a DNRA strain PheN6.</title>
        <authorList>
            <person name="Zhang Z."/>
        </authorList>
    </citation>
    <scope>NUCLEOTIDE SEQUENCE [LARGE SCALE GENOMIC DNA]</scope>
    <source>
        <strain evidence="8 9">PheN6</strain>
    </source>
</reference>
<dbReference type="CDD" id="cd09859">
    <property type="entry name" value="PIN_53EXO"/>
    <property type="match status" value="1"/>
</dbReference>
<dbReference type="PANTHER" id="PTHR42646">
    <property type="entry name" value="FLAP ENDONUCLEASE XNI"/>
    <property type="match status" value="1"/>
</dbReference>
<dbReference type="SUPFAM" id="SSF88723">
    <property type="entry name" value="PIN domain-like"/>
    <property type="match status" value="1"/>
</dbReference>
<organism evidence="8 9">
    <name type="scientific">Intrasporangium calvum</name>
    <dbReference type="NCBI Taxonomy" id="53358"/>
    <lineage>
        <taxon>Bacteria</taxon>
        <taxon>Bacillati</taxon>
        <taxon>Actinomycetota</taxon>
        <taxon>Actinomycetes</taxon>
        <taxon>Micrococcales</taxon>
        <taxon>Intrasporangiaceae</taxon>
        <taxon>Intrasporangium</taxon>
    </lineage>
</organism>
<dbReference type="Pfam" id="PF01367">
    <property type="entry name" value="5_3_exonuc"/>
    <property type="match status" value="1"/>
</dbReference>
<dbReference type="Gene3D" id="3.40.50.1010">
    <property type="entry name" value="5'-nuclease"/>
    <property type="match status" value="1"/>
</dbReference>
<dbReference type="InterPro" id="IPR020046">
    <property type="entry name" value="5-3_exonucl_a-hlix_arch_N"/>
</dbReference>
<dbReference type="SMART" id="SM00475">
    <property type="entry name" value="53EXOc"/>
    <property type="match status" value="1"/>
</dbReference>
<dbReference type="SUPFAM" id="SSF47807">
    <property type="entry name" value="5' to 3' exonuclease, C-terminal subdomain"/>
    <property type="match status" value="1"/>
</dbReference>
<protein>
    <recommendedName>
        <fullName evidence="6">5'-3' exonuclease</fullName>
    </recommendedName>
</protein>
<evidence type="ECO:0000313" key="9">
    <source>
        <dbReference type="Proteomes" id="UP001150259"/>
    </source>
</evidence>
<dbReference type="InterPro" id="IPR002421">
    <property type="entry name" value="5-3_exonuclease"/>
</dbReference>
<feature type="domain" description="5'-3' exonuclease" evidence="7">
    <location>
        <begin position="6"/>
        <end position="285"/>
    </location>
</feature>
<evidence type="ECO:0000256" key="5">
    <source>
        <dbReference type="ARBA" id="ARBA00049957"/>
    </source>
</evidence>
<sequence>MADMTGRLLLLDTASLYFRAFYGVPEVVGPSGVPTNAVRGLLDMIASLAERARPSHLAACWDNDWRPAFRVEAIPTYKTHRVAGAAAGSLDTTVLEEEVPDGLAVQVPIIVDALAALGLARVGVDGHEADDVIGTLVTLHRGQLPIDIITGDRDLFQLVDDANEVRVVYTARGGVRNPDLVDEAFLLEKYGIPNGPAYADMAALRGDTSDGLPGVAGIGEKTAAKLITTYGSLQALRAAIDSGDPALKGAQRARLEAGADYLDVAPKVVEVVRDAPVGDVDLRVPTAVADPALMSRLAVDHGLTNSFDRVVSALRLS</sequence>
<dbReference type="InterPro" id="IPR038969">
    <property type="entry name" value="FEN"/>
</dbReference>
<dbReference type="Pfam" id="PF02739">
    <property type="entry name" value="5_3_exonuc_N"/>
    <property type="match status" value="1"/>
</dbReference>
<evidence type="ECO:0000256" key="1">
    <source>
        <dbReference type="ARBA" id="ARBA00022722"/>
    </source>
</evidence>
<keyword evidence="2" id="KW-0378">Hydrolase</keyword>
<name>A0ABT5GD43_9MICO</name>
<gene>
    <name evidence="8" type="ORF">OO014_00005</name>
</gene>
<comment type="function">
    <text evidence="5">5'-3' exonuclease acting preferentially on double-stranded DNA.</text>
</comment>
<keyword evidence="9" id="KW-1185">Reference proteome</keyword>
<dbReference type="GO" id="GO:0004527">
    <property type="term" value="F:exonuclease activity"/>
    <property type="evidence" value="ECO:0007669"/>
    <property type="project" value="UniProtKB-KW"/>
</dbReference>
<keyword evidence="4" id="KW-0238">DNA-binding</keyword>
<dbReference type="InterPro" id="IPR036279">
    <property type="entry name" value="5-3_exonuclease_C_sf"/>
</dbReference>
<evidence type="ECO:0000256" key="3">
    <source>
        <dbReference type="ARBA" id="ARBA00022839"/>
    </source>
</evidence>
<evidence type="ECO:0000313" key="8">
    <source>
        <dbReference type="EMBL" id="MDC5695626.1"/>
    </source>
</evidence>
<keyword evidence="1" id="KW-0540">Nuclease</keyword>
<dbReference type="InterPro" id="IPR029060">
    <property type="entry name" value="PIN-like_dom_sf"/>
</dbReference>
<evidence type="ECO:0000256" key="2">
    <source>
        <dbReference type="ARBA" id="ARBA00022801"/>
    </source>
</evidence>
<proteinExistence type="predicted"/>
<dbReference type="EMBL" id="JAPFQL010000001">
    <property type="protein sequence ID" value="MDC5695626.1"/>
    <property type="molecule type" value="Genomic_DNA"/>
</dbReference>
<dbReference type="InterPro" id="IPR008918">
    <property type="entry name" value="HhH2"/>
</dbReference>
<dbReference type="PANTHER" id="PTHR42646:SF2">
    <property type="entry name" value="5'-3' EXONUCLEASE FAMILY PROTEIN"/>
    <property type="match status" value="1"/>
</dbReference>
<keyword evidence="3 8" id="KW-0269">Exonuclease</keyword>
<dbReference type="SMART" id="SM00279">
    <property type="entry name" value="HhH2"/>
    <property type="match status" value="1"/>
</dbReference>
<dbReference type="Gene3D" id="1.10.150.20">
    <property type="entry name" value="5' to 3' exonuclease, C-terminal subdomain"/>
    <property type="match status" value="1"/>
</dbReference>
<dbReference type="CDD" id="cd09898">
    <property type="entry name" value="H3TH_53EXO"/>
    <property type="match status" value="1"/>
</dbReference>
<evidence type="ECO:0000256" key="4">
    <source>
        <dbReference type="ARBA" id="ARBA00023125"/>
    </source>
</evidence>
<comment type="caution">
    <text evidence="8">The sequence shown here is derived from an EMBL/GenBank/DDBJ whole genome shotgun (WGS) entry which is preliminary data.</text>
</comment>
<evidence type="ECO:0000259" key="7">
    <source>
        <dbReference type="SMART" id="SM00475"/>
    </source>
</evidence>
<accession>A0ABT5GD43</accession>
<evidence type="ECO:0000256" key="6">
    <source>
        <dbReference type="ARBA" id="ARBA00050026"/>
    </source>
</evidence>
<dbReference type="Proteomes" id="UP001150259">
    <property type="component" value="Unassembled WGS sequence"/>
</dbReference>